<name>A0A8H7BJS8_9FUNG</name>
<evidence type="ECO:0000313" key="4">
    <source>
        <dbReference type="Proteomes" id="UP000605846"/>
    </source>
</evidence>
<comment type="caution">
    <text evidence="3">The sequence shown here is derived from an EMBL/GenBank/DDBJ whole genome shotgun (WGS) entry which is preliminary data.</text>
</comment>
<gene>
    <name evidence="3" type="ORF">EC973_004829</name>
</gene>
<accession>A0A8H7BJS8</accession>
<protein>
    <submittedName>
        <fullName evidence="3">Uncharacterized protein</fullName>
    </submittedName>
</protein>
<evidence type="ECO:0000256" key="2">
    <source>
        <dbReference type="SAM" id="MobiDB-lite"/>
    </source>
</evidence>
<sequence>MSSTTTKVIKQLKWTKQRVNMRHKRVTKRTAPPPRITKVKSKKPPTELERLESDLAFTYDALATIYVHYDSLKHAYTEFKPTLDESSNPLQLCDMERELLTAYDDLGLQVKQFERKLIKLEKRLSELRSGKQQEQQLLPEPPMPQQRPARLERIDTSSFKYQTPELTPSEIELSPCSSISTMTDFLPPPIPLMANVEETVSQELAFEPIAKYHYQQQQSNPILPFIFDNECSSNTMPTPPSPLTPLSYFPTHYPMSDFLYTFPQQQQQEELPQQSCYATWSSSYSL</sequence>
<reference evidence="3" key="1">
    <citation type="submission" date="2020-01" db="EMBL/GenBank/DDBJ databases">
        <title>Genome Sequencing of Three Apophysomyces-Like Fungal Strains Confirms a Novel Fungal Genus in the Mucoromycota with divergent Burkholderia-like Endosymbiotic Bacteria.</title>
        <authorList>
            <person name="Stajich J.E."/>
            <person name="Macias A.M."/>
            <person name="Carter-House D."/>
            <person name="Lovett B."/>
            <person name="Kasson L.R."/>
            <person name="Berry K."/>
            <person name="Grigoriev I."/>
            <person name="Chang Y."/>
            <person name="Spatafora J."/>
            <person name="Kasson M.T."/>
        </authorList>
    </citation>
    <scope>NUCLEOTIDE SEQUENCE</scope>
    <source>
        <strain evidence="3">NRRL A-21654</strain>
    </source>
</reference>
<dbReference type="AlphaFoldDB" id="A0A8H7BJS8"/>
<keyword evidence="1" id="KW-0175">Coiled coil</keyword>
<proteinExistence type="predicted"/>
<keyword evidence="4" id="KW-1185">Reference proteome</keyword>
<evidence type="ECO:0000313" key="3">
    <source>
        <dbReference type="EMBL" id="KAF7721367.1"/>
    </source>
</evidence>
<dbReference type="EMBL" id="JABAYA010000274">
    <property type="protein sequence ID" value="KAF7721367.1"/>
    <property type="molecule type" value="Genomic_DNA"/>
</dbReference>
<dbReference type="OrthoDB" id="2286748at2759"/>
<dbReference type="Proteomes" id="UP000605846">
    <property type="component" value="Unassembled WGS sequence"/>
</dbReference>
<feature type="coiled-coil region" evidence="1">
    <location>
        <begin position="103"/>
        <end position="137"/>
    </location>
</feature>
<organism evidence="3 4">
    <name type="scientific">Apophysomyces ossiformis</name>
    <dbReference type="NCBI Taxonomy" id="679940"/>
    <lineage>
        <taxon>Eukaryota</taxon>
        <taxon>Fungi</taxon>
        <taxon>Fungi incertae sedis</taxon>
        <taxon>Mucoromycota</taxon>
        <taxon>Mucoromycotina</taxon>
        <taxon>Mucoromycetes</taxon>
        <taxon>Mucorales</taxon>
        <taxon>Mucorineae</taxon>
        <taxon>Mucoraceae</taxon>
        <taxon>Apophysomyces</taxon>
    </lineage>
</organism>
<evidence type="ECO:0000256" key="1">
    <source>
        <dbReference type="SAM" id="Coils"/>
    </source>
</evidence>
<feature type="region of interest" description="Disordered" evidence="2">
    <location>
        <begin position="25"/>
        <end position="45"/>
    </location>
</feature>